<dbReference type="PROSITE" id="PS51186">
    <property type="entry name" value="GNAT"/>
    <property type="match status" value="1"/>
</dbReference>
<dbReference type="SUPFAM" id="SSF53254">
    <property type="entry name" value="Phosphoglycerate mutase-like"/>
    <property type="match status" value="1"/>
</dbReference>
<dbReference type="SUPFAM" id="SSF55729">
    <property type="entry name" value="Acyl-CoA N-acyltransferases (Nat)"/>
    <property type="match status" value="1"/>
</dbReference>
<dbReference type="InterPro" id="IPR050275">
    <property type="entry name" value="PGM_Phosphatase"/>
</dbReference>
<name>A0ABR7GKK7_9FIRM</name>
<dbReference type="CDD" id="cd07067">
    <property type="entry name" value="HP_PGM_like"/>
    <property type="match status" value="1"/>
</dbReference>
<accession>A0ABR7GKK7</accession>
<dbReference type="Gene3D" id="3.40.50.1240">
    <property type="entry name" value="Phosphoglycerate mutase-like"/>
    <property type="match status" value="1"/>
</dbReference>
<dbReference type="InterPro" id="IPR029033">
    <property type="entry name" value="His_PPase_superfam"/>
</dbReference>
<dbReference type="EMBL" id="JACOPK010000002">
    <property type="protein sequence ID" value="MBC5694853.1"/>
    <property type="molecule type" value="Genomic_DNA"/>
</dbReference>
<proteinExistence type="predicted"/>
<dbReference type="RefSeq" id="WP_186969185.1">
    <property type="nucleotide sequence ID" value="NZ_JACOPK010000002.1"/>
</dbReference>
<dbReference type="Pfam" id="PF00583">
    <property type="entry name" value="Acetyltransf_1"/>
    <property type="match status" value="1"/>
</dbReference>
<dbReference type="PANTHER" id="PTHR48100">
    <property type="entry name" value="BROAD-SPECIFICITY PHOSPHATASE YOR283W-RELATED"/>
    <property type="match status" value="1"/>
</dbReference>
<gene>
    <name evidence="2" type="ORF">H8S02_02665</name>
</gene>
<dbReference type="SMART" id="SM00855">
    <property type="entry name" value="PGAM"/>
    <property type="match status" value="1"/>
</dbReference>
<evidence type="ECO:0000313" key="2">
    <source>
        <dbReference type="EMBL" id="MBC5694853.1"/>
    </source>
</evidence>
<organism evidence="2 3">
    <name type="scientific">Agathobaculum hominis</name>
    <dbReference type="NCBI Taxonomy" id="2763014"/>
    <lineage>
        <taxon>Bacteria</taxon>
        <taxon>Bacillati</taxon>
        <taxon>Bacillota</taxon>
        <taxon>Clostridia</taxon>
        <taxon>Eubacteriales</taxon>
        <taxon>Butyricicoccaceae</taxon>
        <taxon>Agathobaculum</taxon>
    </lineage>
</organism>
<protein>
    <submittedName>
        <fullName evidence="2">GNAT family N-acetyltransferase</fullName>
    </submittedName>
</protein>
<dbReference type="PANTHER" id="PTHR48100:SF1">
    <property type="entry name" value="HISTIDINE PHOSPHATASE FAMILY PROTEIN-RELATED"/>
    <property type="match status" value="1"/>
</dbReference>
<evidence type="ECO:0000259" key="1">
    <source>
        <dbReference type="PROSITE" id="PS51186"/>
    </source>
</evidence>
<feature type="domain" description="N-acetyltransferase" evidence="1">
    <location>
        <begin position="227"/>
        <end position="385"/>
    </location>
</feature>
<dbReference type="InterPro" id="IPR013078">
    <property type="entry name" value="His_Pase_superF_clade-1"/>
</dbReference>
<dbReference type="Pfam" id="PF00300">
    <property type="entry name" value="His_Phos_1"/>
    <property type="match status" value="1"/>
</dbReference>
<keyword evidence="3" id="KW-1185">Reference proteome</keyword>
<reference evidence="2 3" key="1">
    <citation type="submission" date="2020-08" db="EMBL/GenBank/DDBJ databases">
        <title>Genome public.</title>
        <authorList>
            <person name="Liu C."/>
            <person name="Sun Q."/>
        </authorList>
    </citation>
    <scope>NUCLEOTIDE SEQUENCE [LARGE SCALE GENOMIC DNA]</scope>
    <source>
        <strain evidence="2 3">M2</strain>
    </source>
</reference>
<sequence length="387" mass="43257">MAATVYIIRHAEAEGNIYRRCHGLYDSLLTPRAYQQLPCLAKRFENVPLAAVYASPLFRARATAQAVAAPHGLTVELRNDLHEIDMGDWEDLPWAELPHGWPDQYAKWCARPWEAAPPHGETVMQAGARMLNEVRRLAQENDGKAIAVVTHGSAIRGALTIAHGFPPEKMNEIGWGDNTCVARLDFADDGSIDVVYENDASHLPQELSTFACIGWKNAKGIPVSPQIWFRRADPNNPQDVDKIVEFMRELHRNAYGTDEGLDPAALLRDVERAQQVSPRSCTFGLLEDGTPAALVYLKTWYDEEPDVGLLGGFCISSEYRGCGLSAQILGQAISVYRSLGKTWLCAHVAEKNLRAQGFYHKFAFEQRGEHRDANGLHYRMFKRLTAE</sequence>
<comment type="caution">
    <text evidence="2">The sequence shown here is derived from an EMBL/GenBank/DDBJ whole genome shotgun (WGS) entry which is preliminary data.</text>
</comment>
<dbReference type="Proteomes" id="UP000641741">
    <property type="component" value="Unassembled WGS sequence"/>
</dbReference>
<dbReference type="InterPro" id="IPR000182">
    <property type="entry name" value="GNAT_dom"/>
</dbReference>
<dbReference type="InterPro" id="IPR016181">
    <property type="entry name" value="Acyl_CoA_acyltransferase"/>
</dbReference>
<evidence type="ECO:0000313" key="3">
    <source>
        <dbReference type="Proteomes" id="UP000641741"/>
    </source>
</evidence>
<dbReference type="Gene3D" id="3.40.630.30">
    <property type="match status" value="1"/>
</dbReference>